<keyword evidence="2" id="KW-0677">Repeat</keyword>
<evidence type="ECO:0000256" key="4">
    <source>
        <dbReference type="SAM" id="SignalP"/>
    </source>
</evidence>
<dbReference type="EMBL" id="JABBNU010000003">
    <property type="protein sequence ID" value="NMM48041.1"/>
    <property type="molecule type" value="Genomic_DNA"/>
</dbReference>
<protein>
    <submittedName>
        <fullName evidence="6">Right-handed parallel beta-helix repeat-containing protein</fullName>
    </submittedName>
</protein>
<dbReference type="InterPro" id="IPR011050">
    <property type="entry name" value="Pectin_lyase_fold/virulence"/>
</dbReference>
<accession>A0A848IXJ9</accession>
<dbReference type="AlphaFoldDB" id="A0A848IXJ9"/>
<sequence length="347" mass="38476">MKTKILSLLILIFIFSCAANKISSYAQDSELQNFINGLENGSEYTFEKQTFSTEDPLIIEGKSDLILDFSGSTIFSTTKGSKVTPIKSKENSWPRNRSHVIISNSKNIKIINLNIDGPHQNGGTSEEAYIKQLEAQHGIEINNSKSISIINAKITEIYGDGIYIGNNSSNILIEKCEISKNGRQGIAVTNGQDIIIKNNIFDQIRRAHIDLECNQPTDIINNIIIENNTFGNKRLKWIAAGSSKGKVSNVTVKDNTLNCPADIYLGNKKNKTPQGPYSFINNTTTRRYGNPLGIIWQLFNVDGFTAVNNNILAQEGREMYLVGGSNNKNIKLDNNTVADGKAQVRRK</sequence>
<gene>
    <name evidence="6" type="ORF">HH304_06495</name>
</gene>
<dbReference type="Gene3D" id="2.160.20.10">
    <property type="entry name" value="Single-stranded right-handed beta-helix, Pectin lyase-like"/>
    <property type="match status" value="1"/>
</dbReference>
<organism evidence="6 7">
    <name type="scientific">Marinigracilibium pacificum</name>
    <dbReference type="NCBI Taxonomy" id="2729599"/>
    <lineage>
        <taxon>Bacteria</taxon>
        <taxon>Pseudomonadati</taxon>
        <taxon>Bacteroidota</taxon>
        <taxon>Cytophagia</taxon>
        <taxon>Cytophagales</taxon>
        <taxon>Flammeovirgaceae</taxon>
        <taxon>Marinigracilibium</taxon>
    </lineage>
</organism>
<feature type="chain" id="PRO_5032271769" evidence="4">
    <location>
        <begin position="19"/>
        <end position="347"/>
    </location>
</feature>
<evidence type="ECO:0000313" key="6">
    <source>
        <dbReference type="EMBL" id="NMM48041.1"/>
    </source>
</evidence>
<dbReference type="PANTHER" id="PTHR22990">
    <property type="entry name" value="F-BOX ONLY PROTEIN"/>
    <property type="match status" value="1"/>
</dbReference>
<dbReference type="NCBIfam" id="TIGR03804">
    <property type="entry name" value="para_beta_helix"/>
    <property type="match status" value="1"/>
</dbReference>
<dbReference type="SUPFAM" id="SSF51126">
    <property type="entry name" value="Pectin lyase-like"/>
    <property type="match status" value="1"/>
</dbReference>
<keyword evidence="4" id="KW-0732">Signal</keyword>
<dbReference type="RefSeq" id="WP_169679198.1">
    <property type="nucleotide sequence ID" value="NZ_JABBNU010000003.1"/>
</dbReference>
<evidence type="ECO:0000256" key="2">
    <source>
        <dbReference type="ARBA" id="ARBA00022737"/>
    </source>
</evidence>
<name>A0A848IXJ9_9BACT</name>
<dbReference type="PROSITE" id="PS51257">
    <property type="entry name" value="PROKAR_LIPOPROTEIN"/>
    <property type="match status" value="1"/>
</dbReference>
<dbReference type="InterPro" id="IPR012334">
    <property type="entry name" value="Pectin_lyas_fold"/>
</dbReference>
<keyword evidence="3" id="KW-0833">Ubl conjugation pathway</keyword>
<feature type="signal peptide" evidence="4">
    <location>
        <begin position="1"/>
        <end position="18"/>
    </location>
</feature>
<dbReference type="InterPro" id="IPR051550">
    <property type="entry name" value="SCF-Subunits/Alg-Epimerases"/>
</dbReference>
<evidence type="ECO:0000313" key="7">
    <source>
        <dbReference type="Proteomes" id="UP000559010"/>
    </source>
</evidence>
<dbReference type="PANTHER" id="PTHR22990:SF15">
    <property type="entry name" value="F-BOX ONLY PROTEIN 10"/>
    <property type="match status" value="1"/>
</dbReference>
<reference evidence="6 7" key="1">
    <citation type="submission" date="2020-04" db="EMBL/GenBank/DDBJ databases">
        <title>Flammeovirgaceae bacterium KN852 isolated from deep sea.</title>
        <authorList>
            <person name="Zhang D.-C."/>
        </authorList>
    </citation>
    <scope>NUCLEOTIDE SEQUENCE [LARGE SCALE GENOMIC DNA]</scope>
    <source>
        <strain evidence="6 7">KN852</strain>
    </source>
</reference>
<dbReference type="SMART" id="SM00710">
    <property type="entry name" value="PbH1"/>
    <property type="match status" value="5"/>
</dbReference>
<keyword evidence="7" id="KW-1185">Reference proteome</keyword>
<dbReference type="InterPro" id="IPR039448">
    <property type="entry name" value="Beta_helix"/>
</dbReference>
<comment type="caution">
    <text evidence="6">The sequence shown here is derived from an EMBL/GenBank/DDBJ whole genome shotgun (WGS) entry which is preliminary data.</text>
</comment>
<dbReference type="Pfam" id="PF13229">
    <property type="entry name" value="Beta_helix"/>
    <property type="match status" value="1"/>
</dbReference>
<feature type="domain" description="Right handed beta helix" evidence="5">
    <location>
        <begin position="99"/>
        <end position="256"/>
    </location>
</feature>
<proteinExistence type="predicted"/>
<evidence type="ECO:0000256" key="3">
    <source>
        <dbReference type="ARBA" id="ARBA00022786"/>
    </source>
</evidence>
<evidence type="ECO:0000259" key="5">
    <source>
        <dbReference type="Pfam" id="PF13229"/>
    </source>
</evidence>
<dbReference type="InterPro" id="IPR006626">
    <property type="entry name" value="PbH1"/>
</dbReference>
<dbReference type="InterPro" id="IPR022441">
    <property type="entry name" value="Para_beta_helix_rpt-2"/>
</dbReference>
<dbReference type="Proteomes" id="UP000559010">
    <property type="component" value="Unassembled WGS sequence"/>
</dbReference>
<evidence type="ECO:0000256" key="1">
    <source>
        <dbReference type="ARBA" id="ARBA00004906"/>
    </source>
</evidence>
<comment type="pathway">
    <text evidence="1">Protein modification; protein ubiquitination.</text>
</comment>